<evidence type="ECO:0000256" key="1">
    <source>
        <dbReference type="SAM" id="MobiDB-lite"/>
    </source>
</evidence>
<organism evidence="2 3">
    <name type="scientific">Synaphobranchus kaupii</name>
    <name type="common">Kaup's arrowtooth eel</name>
    <dbReference type="NCBI Taxonomy" id="118154"/>
    <lineage>
        <taxon>Eukaryota</taxon>
        <taxon>Metazoa</taxon>
        <taxon>Chordata</taxon>
        <taxon>Craniata</taxon>
        <taxon>Vertebrata</taxon>
        <taxon>Euteleostomi</taxon>
        <taxon>Actinopterygii</taxon>
        <taxon>Neopterygii</taxon>
        <taxon>Teleostei</taxon>
        <taxon>Anguilliformes</taxon>
        <taxon>Synaphobranchidae</taxon>
        <taxon>Synaphobranchus</taxon>
    </lineage>
</organism>
<sequence length="71" mass="7958">MCNTNRQAEGNVAEMITSTDNTEPLGRLATADPWGPELKGIDRASAQSPADRNARRLWHTVPGELRERRRD</sequence>
<dbReference type="AlphaFoldDB" id="A0A9Q1ET86"/>
<proteinExistence type="predicted"/>
<gene>
    <name evidence="2" type="ORF">SKAU_G00318810</name>
</gene>
<dbReference type="EMBL" id="JAINUF010000013">
    <property type="protein sequence ID" value="KAJ8344552.1"/>
    <property type="molecule type" value="Genomic_DNA"/>
</dbReference>
<feature type="region of interest" description="Disordered" evidence="1">
    <location>
        <begin position="1"/>
        <end position="71"/>
    </location>
</feature>
<reference evidence="2" key="1">
    <citation type="journal article" date="2023" name="Science">
        <title>Genome structures resolve the early diversification of teleost fishes.</title>
        <authorList>
            <person name="Parey E."/>
            <person name="Louis A."/>
            <person name="Montfort J."/>
            <person name="Bouchez O."/>
            <person name="Roques C."/>
            <person name="Iampietro C."/>
            <person name="Lluch J."/>
            <person name="Castinel A."/>
            <person name="Donnadieu C."/>
            <person name="Desvignes T."/>
            <person name="Floi Bucao C."/>
            <person name="Jouanno E."/>
            <person name="Wen M."/>
            <person name="Mejri S."/>
            <person name="Dirks R."/>
            <person name="Jansen H."/>
            <person name="Henkel C."/>
            <person name="Chen W.J."/>
            <person name="Zahm M."/>
            <person name="Cabau C."/>
            <person name="Klopp C."/>
            <person name="Thompson A.W."/>
            <person name="Robinson-Rechavi M."/>
            <person name="Braasch I."/>
            <person name="Lecointre G."/>
            <person name="Bobe J."/>
            <person name="Postlethwait J.H."/>
            <person name="Berthelot C."/>
            <person name="Roest Crollius H."/>
            <person name="Guiguen Y."/>
        </authorList>
    </citation>
    <scope>NUCLEOTIDE SEQUENCE</scope>
    <source>
        <strain evidence="2">WJC10195</strain>
    </source>
</reference>
<evidence type="ECO:0000313" key="2">
    <source>
        <dbReference type="EMBL" id="KAJ8344552.1"/>
    </source>
</evidence>
<keyword evidence="3" id="KW-1185">Reference proteome</keyword>
<dbReference type="Proteomes" id="UP001152622">
    <property type="component" value="Chromosome 13"/>
</dbReference>
<protein>
    <submittedName>
        <fullName evidence="2">Uncharacterized protein</fullName>
    </submittedName>
</protein>
<accession>A0A9Q1ET86</accession>
<evidence type="ECO:0000313" key="3">
    <source>
        <dbReference type="Proteomes" id="UP001152622"/>
    </source>
</evidence>
<name>A0A9Q1ET86_SYNKA</name>
<comment type="caution">
    <text evidence="2">The sequence shown here is derived from an EMBL/GenBank/DDBJ whole genome shotgun (WGS) entry which is preliminary data.</text>
</comment>